<dbReference type="SUPFAM" id="SSF55729">
    <property type="entry name" value="Acyl-CoA N-acyltransferases (Nat)"/>
    <property type="match status" value="1"/>
</dbReference>
<evidence type="ECO:0000313" key="3">
    <source>
        <dbReference type="Proteomes" id="UP000246569"/>
    </source>
</evidence>
<dbReference type="GO" id="GO:0008999">
    <property type="term" value="F:protein-N-terminal-alanine acetyltransferase activity"/>
    <property type="evidence" value="ECO:0007669"/>
    <property type="project" value="TreeGrafter"/>
</dbReference>
<comment type="caution">
    <text evidence="2">The sequence shown here is derived from an EMBL/GenBank/DDBJ whole genome shotgun (WGS) entry which is preliminary data.</text>
</comment>
<proteinExistence type="predicted"/>
<dbReference type="PANTHER" id="PTHR43441:SF2">
    <property type="entry name" value="FAMILY ACETYLTRANSFERASE, PUTATIVE (AFU_ORTHOLOGUE AFUA_7G00850)-RELATED"/>
    <property type="match status" value="1"/>
</dbReference>
<gene>
    <name evidence="2" type="ORF">C7443_101104</name>
</gene>
<protein>
    <submittedName>
        <fullName evidence="2">RimJ/RimL family protein N-acetyltransferase</fullName>
    </submittedName>
</protein>
<name>A0A317N0G4_9GAMM</name>
<dbReference type="InterPro" id="IPR051908">
    <property type="entry name" value="Ribosomal_N-acetyltransferase"/>
</dbReference>
<accession>A0A317N0G4</accession>
<dbReference type="EMBL" id="QGTJ01000001">
    <property type="protein sequence ID" value="PWV65620.1"/>
    <property type="molecule type" value="Genomic_DNA"/>
</dbReference>
<dbReference type="PANTHER" id="PTHR43441">
    <property type="entry name" value="RIBOSOMAL-PROTEIN-SERINE ACETYLTRANSFERASE"/>
    <property type="match status" value="1"/>
</dbReference>
<evidence type="ECO:0000313" key="2">
    <source>
        <dbReference type="EMBL" id="PWV65620.1"/>
    </source>
</evidence>
<keyword evidence="3" id="KW-1185">Reference proteome</keyword>
<dbReference type="PROSITE" id="PS51186">
    <property type="entry name" value="GNAT"/>
    <property type="match status" value="1"/>
</dbReference>
<dbReference type="GO" id="GO:0005737">
    <property type="term" value="C:cytoplasm"/>
    <property type="evidence" value="ECO:0007669"/>
    <property type="project" value="TreeGrafter"/>
</dbReference>
<dbReference type="Proteomes" id="UP000246569">
    <property type="component" value="Unassembled WGS sequence"/>
</dbReference>
<dbReference type="InterPro" id="IPR000182">
    <property type="entry name" value="GNAT_dom"/>
</dbReference>
<dbReference type="InterPro" id="IPR016181">
    <property type="entry name" value="Acyl_CoA_acyltransferase"/>
</dbReference>
<reference evidence="2 3" key="1">
    <citation type="submission" date="2018-05" db="EMBL/GenBank/DDBJ databases">
        <title>Genomic Encyclopedia of Type Strains, Phase IV (KMG-IV): sequencing the most valuable type-strain genomes for metagenomic binning, comparative biology and taxonomic classification.</title>
        <authorList>
            <person name="Goeker M."/>
        </authorList>
    </citation>
    <scope>NUCLEOTIDE SEQUENCE [LARGE SCALE GENOMIC DNA]</scope>
    <source>
        <strain evidence="2 3">DSM 23606</strain>
    </source>
</reference>
<dbReference type="Pfam" id="PF13302">
    <property type="entry name" value="Acetyltransf_3"/>
    <property type="match status" value="1"/>
</dbReference>
<sequence length="233" mass="26215">MSDEFPLGQPLDWRPVPLPSAENCEGRCVRLEALDPERHGAALYAAACSGDPHLWDYMAYGPFADAQAFGEWLQRQAASSDPLFFALVDKHSGCTCGMAAYLRITPEHGVIEIGHIWFGASLQRSTAATEAIYLLARRAFELGYRRLEWKCDALNRRSRRAAERFGFCFEGVFRQHLVVKGRNRDTAWFAMLDCDWPQRQAAFEAWLQAVAESADGRQPQTLAELRGTLTAQD</sequence>
<keyword evidence="2" id="KW-0808">Transferase</keyword>
<dbReference type="Gene3D" id="3.40.630.30">
    <property type="match status" value="1"/>
</dbReference>
<organism evidence="2 3">
    <name type="scientific">Plasticicumulans acidivorans</name>
    <dbReference type="NCBI Taxonomy" id="886464"/>
    <lineage>
        <taxon>Bacteria</taxon>
        <taxon>Pseudomonadati</taxon>
        <taxon>Pseudomonadota</taxon>
        <taxon>Gammaproteobacteria</taxon>
        <taxon>Candidatus Competibacteraceae</taxon>
        <taxon>Plasticicumulans</taxon>
    </lineage>
</organism>
<evidence type="ECO:0000259" key="1">
    <source>
        <dbReference type="PROSITE" id="PS51186"/>
    </source>
</evidence>
<dbReference type="GO" id="GO:1990189">
    <property type="term" value="F:protein N-terminal-serine acetyltransferase activity"/>
    <property type="evidence" value="ECO:0007669"/>
    <property type="project" value="TreeGrafter"/>
</dbReference>
<dbReference type="AlphaFoldDB" id="A0A317N0G4"/>
<feature type="domain" description="N-acetyltransferase" evidence="1">
    <location>
        <begin position="29"/>
        <end position="185"/>
    </location>
</feature>
<dbReference type="FunFam" id="3.40.630.30:FF:000047">
    <property type="entry name" value="Acetyltransferase, GNAT family"/>
    <property type="match status" value="1"/>
</dbReference>